<feature type="region of interest" description="Disordered" evidence="1">
    <location>
        <begin position="352"/>
        <end position="389"/>
    </location>
</feature>
<feature type="region of interest" description="Disordered" evidence="1">
    <location>
        <begin position="314"/>
        <end position="338"/>
    </location>
</feature>
<dbReference type="AlphaFoldDB" id="A0A7S2YFW9"/>
<feature type="region of interest" description="Disordered" evidence="1">
    <location>
        <begin position="169"/>
        <end position="195"/>
    </location>
</feature>
<feature type="region of interest" description="Disordered" evidence="1">
    <location>
        <begin position="212"/>
        <end position="262"/>
    </location>
</feature>
<dbReference type="EMBL" id="HBHT01023357">
    <property type="protein sequence ID" value="CAD9973997.1"/>
    <property type="molecule type" value="Transcribed_RNA"/>
</dbReference>
<feature type="region of interest" description="Disordered" evidence="1">
    <location>
        <begin position="416"/>
        <end position="481"/>
    </location>
</feature>
<proteinExistence type="predicted"/>
<reference evidence="2" key="1">
    <citation type="submission" date="2021-01" db="EMBL/GenBank/DDBJ databases">
        <authorList>
            <person name="Corre E."/>
            <person name="Pelletier E."/>
            <person name="Niang G."/>
            <person name="Scheremetjew M."/>
            <person name="Finn R."/>
            <person name="Kale V."/>
            <person name="Holt S."/>
            <person name="Cochrane G."/>
            <person name="Meng A."/>
            <person name="Brown T."/>
            <person name="Cohen L."/>
        </authorList>
    </citation>
    <scope>NUCLEOTIDE SEQUENCE</scope>
    <source>
        <strain evidence="2">CCMP125</strain>
    </source>
</reference>
<feature type="compositionally biased region" description="Polar residues" evidence="1">
    <location>
        <begin position="241"/>
        <end position="250"/>
    </location>
</feature>
<organism evidence="2">
    <name type="scientific">Entomoneis paludosa</name>
    <dbReference type="NCBI Taxonomy" id="265537"/>
    <lineage>
        <taxon>Eukaryota</taxon>
        <taxon>Sar</taxon>
        <taxon>Stramenopiles</taxon>
        <taxon>Ochrophyta</taxon>
        <taxon>Bacillariophyta</taxon>
        <taxon>Bacillariophyceae</taxon>
        <taxon>Bacillariophycidae</taxon>
        <taxon>Entomoneidaceae</taxon>
        <taxon>Entomoneis</taxon>
    </lineage>
</organism>
<feature type="compositionally biased region" description="Polar residues" evidence="1">
    <location>
        <begin position="451"/>
        <end position="466"/>
    </location>
</feature>
<protein>
    <submittedName>
        <fullName evidence="2">Uncharacterized protein</fullName>
    </submittedName>
</protein>
<evidence type="ECO:0000256" key="1">
    <source>
        <dbReference type="SAM" id="MobiDB-lite"/>
    </source>
</evidence>
<accession>A0A7S2YFW9</accession>
<evidence type="ECO:0000313" key="2">
    <source>
        <dbReference type="EMBL" id="CAD9973997.1"/>
    </source>
</evidence>
<name>A0A7S2YFW9_9STRA</name>
<feature type="compositionally biased region" description="Basic and acidic residues" evidence="1">
    <location>
        <begin position="174"/>
        <end position="195"/>
    </location>
</feature>
<gene>
    <name evidence="2" type="ORF">APAL1065_LOCUS15674</name>
</gene>
<sequence>MAAEVCSTSDQGTMFIFAQAKDSRPPAKGQISDHEQAARLDVSSMEIDTVMESVAVFLWTHHFSGKLLSLRLEKDLPSVQVALEDMLAASEFTFERQLNGAYLIHSGSGFVTPDRVDRAKEQARNAVVLLSSNKSPISTSTSVKLHVPRWGRPSQTPLLDDISEEELLSSQEISTERECGKKEDSNNPETEKQTLEDFKAQVSRKLYDVIQLEQPSPAKKSPARSKKPSFNLLEEPPTTRLYRSSSPNVSTKKKLPSSAQYNLRRCASSASELSSGSKNAMTGGVSSIAQPTVALHRNAFSMSDALEYQQRGHSQLYGGRSPPRSPTSPPSSLIHQQALSERGSLAPICEKRSLETQRAPGPNTRGANERNPFFSSTEEHKKKNDASGTRTLSSICEVKLAKSSGLMLPRPVVDQNHGLADVGRSSTSAIRLRSAKPPASIDRSKSPSCRPLQSSQQRSNMATDTSCGDDIAPSPPKLVSANSTYRNRMQSVGVVPQYNKNGRRLSDMTRAKMAKMRRLCLLCGHATHEKKGMLGLVWKPITNDKVHKGQCIQCSARNSAAAAATTAAGNGLISNAQMLELLKLDATPKEPSFKSEGDTSLGSCGMLEEESAVLTPAKILQEGGVVVAPS</sequence>